<evidence type="ECO:0000256" key="2">
    <source>
        <dbReference type="ARBA" id="ARBA00008925"/>
    </source>
</evidence>
<evidence type="ECO:0000256" key="10">
    <source>
        <dbReference type="SAM" id="MobiDB-lite"/>
    </source>
</evidence>
<keyword evidence="4" id="KW-0479">Metal-binding</keyword>
<keyword evidence="13" id="KW-1185">Reference proteome</keyword>
<feature type="compositionally biased region" description="Basic residues" evidence="10">
    <location>
        <begin position="165"/>
        <end position="176"/>
    </location>
</feature>
<evidence type="ECO:0000313" key="12">
    <source>
        <dbReference type="EMBL" id="EUD64727.1"/>
    </source>
</evidence>
<evidence type="ECO:0000259" key="11">
    <source>
        <dbReference type="PROSITE" id="PS51133"/>
    </source>
</evidence>
<dbReference type="GO" id="GO:0006367">
    <property type="term" value="P:transcription initiation at RNA polymerase II promoter"/>
    <property type="evidence" value="ECO:0007669"/>
    <property type="project" value="TreeGrafter"/>
</dbReference>
<dbReference type="Pfam" id="PF01096">
    <property type="entry name" value="Zn_ribbon_TFIIS"/>
    <property type="match status" value="1"/>
</dbReference>
<reference evidence="12 13" key="1">
    <citation type="submission" date="2013-02" db="EMBL/GenBank/DDBJ databases">
        <title>The Genome Sequence of Plasmodium inui San Antonio 1.</title>
        <authorList>
            <consortium name="The Broad Institute Genome Sequencing Platform"/>
            <consortium name="The Broad Institute Genome Sequencing Center for Infectious Disease"/>
            <person name="Neafsey D."/>
            <person name="Cheeseman I."/>
            <person name="Volkman S."/>
            <person name="Adams J."/>
            <person name="Walker B."/>
            <person name="Young S.K."/>
            <person name="Zeng Q."/>
            <person name="Gargeya S."/>
            <person name="Fitzgerald M."/>
            <person name="Haas B."/>
            <person name="Abouelleil A."/>
            <person name="Alvarado L."/>
            <person name="Arachchi H.M."/>
            <person name="Berlin A.M."/>
            <person name="Chapman S.B."/>
            <person name="Dewar J."/>
            <person name="Goldberg J."/>
            <person name="Griggs A."/>
            <person name="Gujja S."/>
            <person name="Hansen M."/>
            <person name="Howarth C."/>
            <person name="Imamovic A."/>
            <person name="Larimer J."/>
            <person name="McCowan C."/>
            <person name="Murphy C."/>
            <person name="Neiman D."/>
            <person name="Pearson M."/>
            <person name="Priest M."/>
            <person name="Roberts A."/>
            <person name="Saif S."/>
            <person name="Shea T."/>
            <person name="Sisk P."/>
            <person name="Sykes S."/>
            <person name="Wortman J."/>
            <person name="Nusbaum C."/>
            <person name="Birren B."/>
        </authorList>
    </citation>
    <scope>NUCLEOTIDE SEQUENCE [LARGE SCALE GENOMIC DNA]</scope>
    <source>
        <strain evidence="12 13">San Antonio 1</strain>
    </source>
</reference>
<dbReference type="GO" id="GO:0003899">
    <property type="term" value="F:DNA-directed RNA polymerase activity"/>
    <property type="evidence" value="ECO:0007669"/>
    <property type="project" value="InterPro"/>
</dbReference>
<dbReference type="OrthoDB" id="282270at2759"/>
<evidence type="ECO:0000256" key="4">
    <source>
        <dbReference type="ARBA" id="ARBA00022723"/>
    </source>
</evidence>
<feature type="compositionally biased region" description="Basic and acidic residues" evidence="10">
    <location>
        <begin position="214"/>
        <end position="239"/>
    </location>
</feature>
<keyword evidence="5 9" id="KW-0863">Zinc-finger</keyword>
<dbReference type="VEuPathDB" id="PlasmoDB:C922_04871"/>
<dbReference type="InterPro" id="IPR012164">
    <property type="entry name" value="Rpa12/Rpb9/Rpc10/TFS"/>
</dbReference>
<dbReference type="PANTHER" id="PTHR11239:SF1">
    <property type="entry name" value="DNA-DIRECTED RNA POLYMERASE II SUBUNIT RPB9"/>
    <property type="match status" value="1"/>
</dbReference>
<evidence type="ECO:0000256" key="1">
    <source>
        <dbReference type="ARBA" id="ARBA00004604"/>
    </source>
</evidence>
<dbReference type="PANTHER" id="PTHR11239">
    <property type="entry name" value="DNA-DIRECTED RNA POLYMERASE"/>
    <property type="match status" value="1"/>
</dbReference>
<evidence type="ECO:0000256" key="7">
    <source>
        <dbReference type="ARBA" id="ARBA00023163"/>
    </source>
</evidence>
<dbReference type="InterPro" id="IPR019761">
    <property type="entry name" value="DNA-dir_RNA_pol-M_15_CS"/>
</dbReference>
<dbReference type="InterPro" id="IPR034012">
    <property type="entry name" value="Zn_ribbon_RPB9_C"/>
</dbReference>
<dbReference type="Proteomes" id="UP000030640">
    <property type="component" value="Unassembled WGS sequence"/>
</dbReference>
<dbReference type="PROSITE" id="PS51133">
    <property type="entry name" value="ZF_TFIIS_2"/>
    <property type="match status" value="1"/>
</dbReference>
<dbReference type="EMBL" id="KI965490">
    <property type="protein sequence ID" value="EUD64727.1"/>
    <property type="molecule type" value="Genomic_DNA"/>
</dbReference>
<comment type="subcellular location">
    <subcellularLocation>
        <location evidence="1">Nucleus</location>
        <location evidence="1">Nucleolus</location>
    </subcellularLocation>
</comment>
<gene>
    <name evidence="12" type="ORF">C922_04871</name>
</gene>
<evidence type="ECO:0000256" key="5">
    <source>
        <dbReference type="ARBA" id="ARBA00022771"/>
    </source>
</evidence>
<dbReference type="GO" id="GO:0008270">
    <property type="term" value="F:zinc ion binding"/>
    <property type="evidence" value="ECO:0007669"/>
    <property type="project" value="UniProtKB-KW"/>
</dbReference>
<dbReference type="Pfam" id="PF02150">
    <property type="entry name" value="Zn_ribbon_RPB9"/>
    <property type="match status" value="1"/>
</dbReference>
<dbReference type="GO" id="GO:0003676">
    <property type="term" value="F:nucleic acid binding"/>
    <property type="evidence" value="ECO:0007669"/>
    <property type="project" value="InterPro"/>
</dbReference>
<dbReference type="GO" id="GO:0006283">
    <property type="term" value="P:transcription-coupled nucleotide-excision repair"/>
    <property type="evidence" value="ECO:0007669"/>
    <property type="project" value="TreeGrafter"/>
</dbReference>
<dbReference type="InterPro" id="IPR001529">
    <property type="entry name" value="Zn_ribbon_RPB9"/>
</dbReference>
<dbReference type="RefSeq" id="XP_008818667.1">
    <property type="nucleotide sequence ID" value="XM_008820445.1"/>
</dbReference>
<dbReference type="SUPFAM" id="SSF57783">
    <property type="entry name" value="Zinc beta-ribbon"/>
    <property type="match status" value="2"/>
</dbReference>
<dbReference type="GO" id="GO:0005665">
    <property type="term" value="C:RNA polymerase II, core complex"/>
    <property type="evidence" value="ECO:0007669"/>
    <property type="project" value="TreeGrafter"/>
</dbReference>
<feature type="compositionally biased region" description="Basic and acidic residues" evidence="10">
    <location>
        <begin position="128"/>
        <end position="143"/>
    </location>
</feature>
<accession>W6ZVA5</accession>
<protein>
    <submittedName>
        <fullName evidence="12">DNA-directed RNA polymerase II subunit RPB9</fullName>
    </submittedName>
</protein>
<dbReference type="SMART" id="SM00661">
    <property type="entry name" value="RPOL9"/>
    <property type="match status" value="1"/>
</dbReference>
<evidence type="ECO:0000313" key="13">
    <source>
        <dbReference type="Proteomes" id="UP000030640"/>
    </source>
</evidence>
<keyword evidence="3 12" id="KW-0240">DNA-directed RNA polymerase</keyword>
<evidence type="ECO:0000256" key="6">
    <source>
        <dbReference type="ARBA" id="ARBA00022833"/>
    </source>
</evidence>
<dbReference type="GO" id="GO:0005730">
    <property type="term" value="C:nucleolus"/>
    <property type="evidence" value="ECO:0007669"/>
    <property type="project" value="UniProtKB-SubCell"/>
</dbReference>
<evidence type="ECO:0000256" key="8">
    <source>
        <dbReference type="ARBA" id="ARBA00023242"/>
    </source>
</evidence>
<evidence type="ECO:0000256" key="9">
    <source>
        <dbReference type="PROSITE-ProRule" id="PRU00472"/>
    </source>
</evidence>
<evidence type="ECO:0000256" key="3">
    <source>
        <dbReference type="ARBA" id="ARBA00022478"/>
    </source>
</evidence>
<organism evidence="12 13">
    <name type="scientific">Plasmodium inui San Antonio 1</name>
    <dbReference type="NCBI Taxonomy" id="1237626"/>
    <lineage>
        <taxon>Eukaryota</taxon>
        <taxon>Sar</taxon>
        <taxon>Alveolata</taxon>
        <taxon>Apicomplexa</taxon>
        <taxon>Aconoidasida</taxon>
        <taxon>Haemosporida</taxon>
        <taxon>Plasmodiidae</taxon>
        <taxon>Plasmodium</taxon>
        <taxon>Plasmodium (Plasmodium)</taxon>
    </lineage>
</organism>
<feature type="domain" description="TFIIS-type" evidence="11">
    <location>
        <begin position="75"/>
        <end position="116"/>
    </location>
</feature>
<dbReference type="CDD" id="cd10508">
    <property type="entry name" value="Zn-ribbon_RPB9"/>
    <property type="match status" value="1"/>
</dbReference>
<comment type="similarity">
    <text evidence="2">Belongs to the archaeal RpoM/eukaryotic RPA12/RPB9/RPC11 RNA polymerase family.</text>
</comment>
<sequence length="265" mass="30588">MAEVTFCEECNNILYARSDRKNKKLLYVCRSCDYISHKPNEQQNIVARINYNYNRKEDVYIHPETKNDPALGRVREWICKNCGNNEAVFLQLPERISSNPMALIYVCTGKNCHYWEKEIQFTNDEEDPLHRSRRSSEASHVDHLNPSVKQEGGNAQGIIPVQGQKRSRKKIMRGRQHHDDSDEPDGEEHDGEEHEGEEHEGEEHNGDGPQGNSLDDRDEKEEDKLKKELQELIDAKDEGQLQPGDQHSEPGDSADENESDVEDYF</sequence>
<dbReference type="GeneID" id="20040145"/>
<dbReference type="Gene3D" id="2.20.25.10">
    <property type="match status" value="2"/>
</dbReference>
<proteinExistence type="inferred from homology"/>
<keyword evidence="7" id="KW-0804">Transcription</keyword>
<feature type="compositionally biased region" description="Acidic residues" evidence="10">
    <location>
        <begin position="252"/>
        <end position="265"/>
    </location>
</feature>
<feature type="region of interest" description="Disordered" evidence="10">
    <location>
        <begin position="124"/>
        <end position="265"/>
    </location>
</feature>
<dbReference type="InterPro" id="IPR001222">
    <property type="entry name" value="Znf_TFIIS"/>
</dbReference>
<dbReference type="AlphaFoldDB" id="W6ZVA5"/>
<dbReference type="GO" id="GO:0001193">
    <property type="term" value="P:maintenance of transcriptional fidelity during transcription elongation by RNA polymerase II"/>
    <property type="evidence" value="ECO:0007669"/>
    <property type="project" value="TreeGrafter"/>
</dbReference>
<feature type="compositionally biased region" description="Acidic residues" evidence="10">
    <location>
        <begin position="181"/>
        <end position="200"/>
    </location>
</feature>
<keyword evidence="6" id="KW-0862">Zinc</keyword>
<name>W6ZVA5_9APIC</name>
<keyword evidence="8" id="KW-0539">Nucleus</keyword>
<dbReference type="PROSITE" id="PS01030">
    <property type="entry name" value="RNA_POL_M_15KD"/>
    <property type="match status" value="1"/>
</dbReference>